<feature type="region of interest" description="Disordered" evidence="1">
    <location>
        <begin position="16"/>
        <end position="36"/>
    </location>
</feature>
<dbReference type="SUPFAM" id="SSF159275">
    <property type="entry name" value="PA1994-like"/>
    <property type="match status" value="1"/>
</dbReference>
<dbReference type="AlphaFoldDB" id="H5TFG9"/>
<dbReference type="EMBL" id="BAFB01000001">
    <property type="protein sequence ID" value="GAB32227.1"/>
    <property type="molecule type" value="Genomic_DNA"/>
</dbReference>
<dbReference type="STRING" id="1108044.GOOTI_001_00090"/>
<keyword evidence="3" id="KW-1185">Reference proteome</keyword>
<protein>
    <recommendedName>
        <fullName evidence="4">Glycolipid-binding domain-containing protein</fullName>
    </recommendedName>
</protein>
<dbReference type="InterPro" id="IPR009467">
    <property type="entry name" value="Glycolipid-bd_prot_put"/>
</dbReference>
<dbReference type="Pfam" id="PF06475">
    <property type="entry name" value="Glycolipid_bind"/>
    <property type="match status" value="1"/>
</dbReference>
<organism evidence="2 3">
    <name type="scientific">Gordonia otitidis (strain DSM 44809 / CCUG 52243 / JCM 12355 / NBRC 100426 / IFM 10032)</name>
    <dbReference type="NCBI Taxonomy" id="1108044"/>
    <lineage>
        <taxon>Bacteria</taxon>
        <taxon>Bacillati</taxon>
        <taxon>Actinomycetota</taxon>
        <taxon>Actinomycetes</taxon>
        <taxon>Mycobacteriales</taxon>
        <taxon>Gordoniaceae</taxon>
        <taxon>Gordonia</taxon>
    </lineage>
</organism>
<evidence type="ECO:0000313" key="3">
    <source>
        <dbReference type="Proteomes" id="UP000005038"/>
    </source>
</evidence>
<evidence type="ECO:0000313" key="2">
    <source>
        <dbReference type="EMBL" id="GAB32227.1"/>
    </source>
</evidence>
<accession>H5TFG9</accession>
<sequence length="228" mass="25025">METAVRCVPGPLDRYRRRVSTTPAPDHDAASSGGAVDTAPVREYKTMITWRGVGVDRLEQVRMHVSGLRIKAYGRIIAAATDESEAFSASYELITNEVGVTKRLSIHLLRESGESQLGLSHDDENLWLVRTDGDTIRSDFDGAQDVDLAMSPMFNALPIRRFGMRTEPTDIDIPVAYVYLPEGDVKPARMHYTSGPDGIDVVSPVATAKITVDENGFVVNYSGLAERV</sequence>
<comment type="caution">
    <text evidence="2">The sequence shown here is derived from an EMBL/GenBank/DDBJ whole genome shotgun (WGS) entry which is preliminary data.</text>
</comment>
<dbReference type="Proteomes" id="UP000005038">
    <property type="component" value="Unassembled WGS sequence"/>
</dbReference>
<proteinExistence type="predicted"/>
<name>H5TFG9_GORO1</name>
<gene>
    <name evidence="2" type="ORF">GOOTI_001_00090</name>
</gene>
<reference evidence="2" key="1">
    <citation type="submission" date="2012-02" db="EMBL/GenBank/DDBJ databases">
        <title>Whole genome shotgun sequence of Gordonia otitidis NBRC 100426.</title>
        <authorList>
            <person name="Yoshida I."/>
            <person name="Hosoyama A."/>
            <person name="Tsuchikane K."/>
            <person name="Katsumata H."/>
            <person name="Yamazaki S."/>
            <person name="Fujita N."/>
        </authorList>
    </citation>
    <scope>NUCLEOTIDE SEQUENCE [LARGE SCALE GENOMIC DNA]</scope>
    <source>
        <strain evidence="2">NBRC 100426</strain>
    </source>
</reference>
<evidence type="ECO:0000256" key="1">
    <source>
        <dbReference type="SAM" id="MobiDB-lite"/>
    </source>
</evidence>
<evidence type="ECO:0008006" key="4">
    <source>
        <dbReference type="Google" id="ProtNLM"/>
    </source>
</evidence>